<dbReference type="SUPFAM" id="SSF53092">
    <property type="entry name" value="Creatinase/prolidase N-terminal domain"/>
    <property type="match status" value="1"/>
</dbReference>
<feature type="domain" description="Peptidase M24 C-terminal" evidence="9">
    <location>
        <begin position="674"/>
        <end position="733"/>
    </location>
</feature>
<evidence type="ECO:0000313" key="10">
    <source>
        <dbReference type="EMBL" id="KZT41470.1"/>
    </source>
</evidence>
<dbReference type="InterPro" id="IPR032416">
    <property type="entry name" value="Peptidase_M24_C"/>
</dbReference>
<sequence length="750" mass="84639">MAPPPPGCLPFQRSNTSSQVSGSQLHNEKPQLQRSQSARSSSSTATFTSVADKLTFKTDSISYPSAYKLPTASPFTPEPPIRKWSWLKHKDEKRLIMTADHESTSTLVGSSLDRKIADAAIPETPRVDTGPRLAELRKLMVKEGLDYYIVPSEDAHQSEYVAANERRRAWITGFTGSAGTALISLNNSYLFTDSRYWAQATRELDKNWVLQRVGWEGQENWRDYIIRRSKNTKIGVDSRLISYEVALDFYTRLKPRDSRLVYPRQNLVDLLWTDKPTRPKDPIFIQPIKFAGQDAKEKLKEVRAWLRAQAAEQAPPKAGEQVQKITATVICSLASIAWLLNLRGTDVPFNPVFQAYLFVGLEQTVLFIESAKVTPDVGAYLKSLHVTIKDYNDLWGYLRKWEWGDGKVLIPSSTPYSVALMLGSSRYAIAPAFIDDRKALKNQTEIEGFEQAYLRDGVAFVRWFAWLEEKFNEGFAITEYEAAYRLTEYRRQNANFMGLAYENISASGANAALPHYSPTRHGAKMIDRVTPYLIDSGGQYLDGTCDTTRTVHFGHPTQEQCEAYTRVLQGHIAIDSAIFPEGTTGGQLDILARKALWSDGLNYLHGTGHGFGSFLNVHEGPQGLGTGNNVPLKPGHVLTNEPGYYYEGHWGIRIESALVVRRVQTKGNFQGDVWLGFKRFTQVPIQTKMVRASMLSKEEKQWIKDHNEECRRNLEPLLKDDKRALKWLRRQAERGLGAEPGPGGIHIDWG</sequence>
<dbReference type="AlphaFoldDB" id="A0A166GA68"/>
<keyword evidence="11" id="KW-1185">Reference proteome</keyword>
<feature type="compositionally biased region" description="Polar residues" evidence="6">
    <location>
        <begin position="12"/>
        <end position="25"/>
    </location>
</feature>
<dbReference type="Pfam" id="PF16189">
    <property type="entry name" value="Creatinase_N_2"/>
    <property type="match status" value="1"/>
</dbReference>
<dbReference type="GO" id="GO:0046872">
    <property type="term" value="F:metal ion binding"/>
    <property type="evidence" value="ECO:0007669"/>
    <property type="project" value="UniProtKB-KW"/>
</dbReference>
<dbReference type="InterPro" id="IPR029149">
    <property type="entry name" value="Creatin/AminoP/Spt16_N"/>
</dbReference>
<dbReference type="GO" id="GO:0005737">
    <property type="term" value="C:cytoplasm"/>
    <property type="evidence" value="ECO:0007669"/>
    <property type="project" value="UniProtKB-ARBA"/>
</dbReference>
<proteinExistence type="inferred from homology"/>
<evidence type="ECO:0000259" key="9">
    <source>
        <dbReference type="Pfam" id="PF16188"/>
    </source>
</evidence>
<keyword evidence="10" id="KW-0645">Protease</keyword>
<evidence type="ECO:0000256" key="2">
    <source>
        <dbReference type="ARBA" id="ARBA00008766"/>
    </source>
</evidence>
<keyword evidence="10" id="KW-0031">Aminopeptidase</keyword>
<dbReference type="Pfam" id="PF16188">
    <property type="entry name" value="Peptidase_M24_C"/>
    <property type="match status" value="1"/>
</dbReference>
<dbReference type="InterPro" id="IPR036005">
    <property type="entry name" value="Creatinase/aminopeptidase-like"/>
</dbReference>
<dbReference type="PANTHER" id="PTHR43763:SF17">
    <property type="entry name" value="AMINOPEPTIDASE P, CYTOPLASMIC-RELATED"/>
    <property type="match status" value="1"/>
</dbReference>
<dbReference type="InterPro" id="IPR050422">
    <property type="entry name" value="X-Pro_aminopeptidase_P"/>
</dbReference>
<reference evidence="10 11" key="1">
    <citation type="journal article" date="2016" name="Mol. Biol. Evol.">
        <title>Comparative Genomics of Early-Diverging Mushroom-Forming Fungi Provides Insights into the Origins of Lignocellulose Decay Capabilities.</title>
        <authorList>
            <person name="Nagy L.G."/>
            <person name="Riley R."/>
            <person name="Tritt A."/>
            <person name="Adam C."/>
            <person name="Daum C."/>
            <person name="Floudas D."/>
            <person name="Sun H."/>
            <person name="Yadav J.S."/>
            <person name="Pangilinan J."/>
            <person name="Larsson K.H."/>
            <person name="Matsuura K."/>
            <person name="Barry K."/>
            <person name="Labutti K."/>
            <person name="Kuo R."/>
            <person name="Ohm R.A."/>
            <person name="Bhattacharya S.S."/>
            <person name="Shirouzu T."/>
            <person name="Yoshinaga Y."/>
            <person name="Martin F.M."/>
            <person name="Grigoriev I.V."/>
            <person name="Hibbett D.S."/>
        </authorList>
    </citation>
    <scope>NUCLEOTIDE SEQUENCE [LARGE SCALE GENOMIC DNA]</scope>
    <source>
        <strain evidence="10 11">HHB10207 ss-3</strain>
    </source>
</reference>
<evidence type="ECO:0000259" key="8">
    <source>
        <dbReference type="Pfam" id="PF01321"/>
    </source>
</evidence>
<dbReference type="STRING" id="1314776.A0A166GA68"/>
<protein>
    <submittedName>
        <fullName evidence="10">Creatinase/aminopeptidase</fullName>
    </submittedName>
</protein>
<dbReference type="Pfam" id="PF00557">
    <property type="entry name" value="Peptidase_M24"/>
    <property type="match status" value="1"/>
</dbReference>
<dbReference type="Proteomes" id="UP000076798">
    <property type="component" value="Unassembled WGS sequence"/>
</dbReference>
<comment type="similarity">
    <text evidence="2">Belongs to the peptidase M24B family.</text>
</comment>
<evidence type="ECO:0000313" key="11">
    <source>
        <dbReference type="Proteomes" id="UP000076798"/>
    </source>
</evidence>
<feature type="region of interest" description="Disordered" evidence="6">
    <location>
        <begin position="1"/>
        <end position="44"/>
    </location>
</feature>
<evidence type="ECO:0000259" key="7">
    <source>
        <dbReference type="Pfam" id="PF00557"/>
    </source>
</evidence>
<dbReference type="InterPro" id="IPR000994">
    <property type="entry name" value="Pept_M24"/>
</dbReference>
<dbReference type="CDD" id="cd01085">
    <property type="entry name" value="APP"/>
    <property type="match status" value="1"/>
</dbReference>
<feature type="domain" description="Creatinase N-terminal" evidence="8">
    <location>
        <begin position="132"/>
        <end position="249"/>
    </location>
</feature>
<gene>
    <name evidence="10" type="ORF">SISSUDRAFT_1042830</name>
</gene>
<dbReference type="FunFam" id="3.40.350.10:FF:000003">
    <property type="entry name" value="Xaa-pro aminopeptidase P"/>
    <property type="match status" value="1"/>
</dbReference>
<dbReference type="PANTHER" id="PTHR43763">
    <property type="entry name" value="XAA-PRO AMINOPEPTIDASE 1"/>
    <property type="match status" value="1"/>
</dbReference>
<evidence type="ECO:0000256" key="4">
    <source>
        <dbReference type="ARBA" id="ARBA00022801"/>
    </source>
</evidence>
<comment type="cofactor">
    <cofactor evidence="1">
        <name>Mn(2+)</name>
        <dbReference type="ChEBI" id="CHEBI:29035"/>
    </cofactor>
</comment>
<dbReference type="SUPFAM" id="SSF55920">
    <property type="entry name" value="Creatinase/aminopeptidase"/>
    <property type="match status" value="1"/>
</dbReference>
<accession>A0A166GA68</accession>
<dbReference type="OrthoDB" id="9995434at2759"/>
<dbReference type="Gene3D" id="3.40.350.10">
    <property type="entry name" value="Creatinase/prolidase N-terminal domain"/>
    <property type="match status" value="2"/>
</dbReference>
<evidence type="ECO:0000256" key="6">
    <source>
        <dbReference type="SAM" id="MobiDB-lite"/>
    </source>
</evidence>
<feature type="domain" description="Peptidase M24" evidence="7">
    <location>
        <begin position="449"/>
        <end position="661"/>
    </location>
</feature>
<dbReference type="Pfam" id="PF01321">
    <property type="entry name" value="Creatinase_N"/>
    <property type="match status" value="1"/>
</dbReference>
<name>A0A166GA68_9AGAM</name>
<evidence type="ECO:0000256" key="1">
    <source>
        <dbReference type="ARBA" id="ARBA00001936"/>
    </source>
</evidence>
<dbReference type="Gene3D" id="3.90.230.10">
    <property type="entry name" value="Creatinase/methionine aminopeptidase superfamily"/>
    <property type="match status" value="1"/>
</dbReference>
<evidence type="ECO:0000256" key="3">
    <source>
        <dbReference type="ARBA" id="ARBA00022723"/>
    </source>
</evidence>
<keyword evidence="4" id="KW-0378">Hydrolase</keyword>
<dbReference type="EMBL" id="KV428021">
    <property type="protein sequence ID" value="KZT41470.1"/>
    <property type="molecule type" value="Genomic_DNA"/>
</dbReference>
<dbReference type="InterPro" id="IPR000587">
    <property type="entry name" value="Creatinase_N"/>
</dbReference>
<dbReference type="InterPro" id="IPR033740">
    <property type="entry name" value="Pept_M24B"/>
</dbReference>
<keyword evidence="5" id="KW-0464">Manganese</keyword>
<evidence type="ECO:0000256" key="5">
    <source>
        <dbReference type="ARBA" id="ARBA00023211"/>
    </source>
</evidence>
<dbReference type="FunFam" id="3.90.230.10:FF:000007">
    <property type="entry name" value="Xaa-Pro aminopeptidase P"/>
    <property type="match status" value="1"/>
</dbReference>
<organism evidence="10 11">
    <name type="scientific">Sistotremastrum suecicum HHB10207 ss-3</name>
    <dbReference type="NCBI Taxonomy" id="1314776"/>
    <lineage>
        <taxon>Eukaryota</taxon>
        <taxon>Fungi</taxon>
        <taxon>Dikarya</taxon>
        <taxon>Basidiomycota</taxon>
        <taxon>Agaricomycotina</taxon>
        <taxon>Agaricomycetes</taxon>
        <taxon>Sistotremastrales</taxon>
        <taxon>Sistotremastraceae</taxon>
        <taxon>Sistotremastrum</taxon>
    </lineage>
</organism>
<dbReference type="GO" id="GO:0070006">
    <property type="term" value="F:metalloaminopeptidase activity"/>
    <property type="evidence" value="ECO:0007669"/>
    <property type="project" value="InterPro"/>
</dbReference>
<feature type="compositionally biased region" description="Low complexity" evidence="6">
    <location>
        <begin position="33"/>
        <end position="44"/>
    </location>
</feature>
<keyword evidence="3" id="KW-0479">Metal-binding</keyword>